<evidence type="ECO:0000313" key="7">
    <source>
        <dbReference type="EMBL" id="RMB04813.1"/>
    </source>
</evidence>
<evidence type="ECO:0000259" key="6">
    <source>
        <dbReference type="PROSITE" id="PS51332"/>
    </source>
</evidence>
<dbReference type="InterPro" id="IPR006638">
    <property type="entry name" value="Elp3/MiaA/NifB-like_rSAM"/>
</dbReference>
<dbReference type="SFLD" id="SFLDG01082">
    <property type="entry name" value="B12-binding_domain_containing"/>
    <property type="match status" value="1"/>
</dbReference>
<dbReference type="CDD" id="cd02068">
    <property type="entry name" value="radical_SAM_B12_BD"/>
    <property type="match status" value="1"/>
</dbReference>
<dbReference type="GO" id="GO:0005829">
    <property type="term" value="C:cytosol"/>
    <property type="evidence" value="ECO:0007669"/>
    <property type="project" value="TreeGrafter"/>
</dbReference>
<dbReference type="InterPro" id="IPR023984">
    <property type="entry name" value="rSAM_ocin_1"/>
</dbReference>
<dbReference type="SFLD" id="SFLDF00324">
    <property type="entry name" value="bacteriocin_maturation"/>
    <property type="match status" value="1"/>
</dbReference>
<feature type="domain" description="B12-binding" evidence="6">
    <location>
        <begin position="84"/>
        <end position="221"/>
    </location>
</feature>
<keyword evidence="2" id="KW-0949">S-adenosyl-L-methionine</keyword>
<dbReference type="PANTHER" id="PTHR43409">
    <property type="entry name" value="ANAEROBIC MAGNESIUM-PROTOPORPHYRIN IX MONOMETHYL ESTER CYCLASE-RELATED"/>
    <property type="match status" value="1"/>
</dbReference>
<evidence type="ECO:0000313" key="8">
    <source>
        <dbReference type="Proteomes" id="UP000271227"/>
    </source>
</evidence>
<evidence type="ECO:0000256" key="5">
    <source>
        <dbReference type="ARBA" id="ARBA00023014"/>
    </source>
</evidence>
<dbReference type="Pfam" id="PF04055">
    <property type="entry name" value="Radical_SAM"/>
    <property type="match status" value="1"/>
</dbReference>
<dbReference type="SFLD" id="SFLDS00029">
    <property type="entry name" value="Radical_SAM"/>
    <property type="match status" value="1"/>
</dbReference>
<gene>
    <name evidence="7" type="ORF">BXY39_2379</name>
</gene>
<dbReference type="SUPFAM" id="SSF102114">
    <property type="entry name" value="Radical SAM enzymes"/>
    <property type="match status" value="1"/>
</dbReference>
<protein>
    <submittedName>
        <fullName evidence="7">Ribosomal peptide maturation radical SAM protein 1</fullName>
    </submittedName>
</protein>
<dbReference type="Gene3D" id="3.40.50.280">
    <property type="entry name" value="Cobalamin-binding domain"/>
    <property type="match status" value="1"/>
</dbReference>
<keyword evidence="4" id="KW-0408">Iron</keyword>
<proteinExistence type="predicted"/>
<comment type="cofactor">
    <cofactor evidence="1">
        <name>[4Fe-4S] cluster</name>
        <dbReference type="ChEBI" id="CHEBI:49883"/>
    </cofactor>
</comment>
<name>A0A3M0CNI3_9PROT</name>
<dbReference type="GO" id="GO:0046872">
    <property type="term" value="F:metal ion binding"/>
    <property type="evidence" value="ECO:0007669"/>
    <property type="project" value="UniProtKB-KW"/>
</dbReference>
<evidence type="ECO:0000256" key="2">
    <source>
        <dbReference type="ARBA" id="ARBA00022691"/>
    </source>
</evidence>
<dbReference type="OrthoDB" id="9801424at2"/>
<dbReference type="InterPro" id="IPR013785">
    <property type="entry name" value="Aldolase_TIM"/>
</dbReference>
<dbReference type="GO" id="GO:0003824">
    <property type="term" value="F:catalytic activity"/>
    <property type="evidence" value="ECO:0007669"/>
    <property type="project" value="InterPro"/>
</dbReference>
<dbReference type="PROSITE" id="PS51332">
    <property type="entry name" value="B12_BINDING"/>
    <property type="match status" value="1"/>
</dbReference>
<dbReference type="GO" id="GO:0051536">
    <property type="term" value="F:iron-sulfur cluster binding"/>
    <property type="evidence" value="ECO:0007669"/>
    <property type="project" value="UniProtKB-KW"/>
</dbReference>
<dbReference type="NCBIfam" id="TIGR03975">
    <property type="entry name" value="rSAM_ocin_1"/>
    <property type="match status" value="1"/>
</dbReference>
<dbReference type="Gene3D" id="3.20.20.70">
    <property type="entry name" value="Aldolase class I"/>
    <property type="match status" value="1"/>
</dbReference>
<dbReference type="PANTHER" id="PTHR43409:SF7">
    <property type="entry name" value="BLL1977 PROTEIN"/>
    <property type="match status" value="1"/>
</dbReference>
<dbReference type="SMART" id="SM00729">
    <property type="entry name" value="Elp3"/>
    <property type="match status" value="1"/>
</dbReference>
<evidence type="ECO:0000256" key="4">
    <source>
        <dbReference type="ARBA" id="ARBA00023004"/>
    </source>
</evidence>
<accession>A0A3M0CNI3</accession>
<dbReference type="EMBL" id="REFR01000012">
    <property type="protein sequence ID" value="RMB04813.1"/>
    <property type="molecule type" value="Genomic_DNA"/>
</dbReference>
<reference evidence="7 8" key="1">
    <citation type="submission" date="2018-10" db="EMBL/GenBank/DDBJ databases">
        <title>Genomic Encyclopedia of Archaeal and Bacterial Type Strains, Phase II (KMG-II): from individual species to whole genera.</title>
        <authorList>
            <person name="Goeker M."/>
        </authorList>
    </citation>
    <scope>NUCLEOTIDE SEQUENCE [LARGE SCALE GENOMIC DNA]</scope>
    <source>
        <strain evidence="7 8">DSM 25217</strain>
    </source>
</reference>
<keyword evidence="8" id="KW-1185">Reference proteome</keyword>
<organism evidence="7 8">
    <name type="scientific">Eilatimonas milleporae</name>
    <dbReference type="NCBI Taxonomy" id="911205"/>
    <lineage>
        <taxon>Bacteria</taxon>
        <taxon>Pseudomonadati</taxon>
        <taxon>Pseudomonadota</taxon>
        <taxon>Alphaproteobacteria</taxon>
        <taxon>Kordiimonadales</taxon>
        <taxon>Kordiimonadaceae</taxon>
        <taxon>Eilatimonas</taxon>
    </lineage>
</organism>
<dbReference type="Pfam" id="PF02310">
    <property type="entry name" value="B12-binding"/>
    <property type="match status" value="1"/>
</dbReference>
<evidence type="ECO:0000256" key="3">
    <source>
        <dbReference type="ARBA" id="ARBA00022723"/>
    </source>
</evidence>
<evidence type="ECO:0000256" key="1">
    <source>
        <dbReference type="ARBA" id="ARBA00001966"/>
    </source>
</evidence>
<keyword evidence="3" id="KW-0479">Metal-binding</keyword>
<dbReference type="InterPro" id="IPR006158">
    <property type="entry name" value="Cobalamin-bd"/>
</dbReference>
<dbReference type="RefSeq" id="WP_121939079.1">
    <property type="nucleotide sequence ID" value="NZ_REFR01000012.1"/>
</dbReference>
<keyword evidence="5" id="KW-0411">Iron-sulfur</keyword>
<dbReference type="AlphaFoldDB" id="A0A3M0CNI3"/>
<dbReference type="InterPro" id="IPR051198">
    <property type="entry name" value="BchE-like"/>
</dbReference>
<dbReference type="InParanoid" id="A0A3M0CNI3"/>
<dbReference type="InterPro" id="IPR007197">
    <property type="entry name" value="rSAM"/>
</dbReference>
<dbReference type="InterPro" id="IPR058240">
    <property type="entry name" value="rSAM_sf"/>
</dbReference>
<dbReference type="GO" id="GO:0031419">
    <property type="term" value="F:cobalamin binding"/>
    <property type="evidence" value="ECO:0007669"/>
    <property type="project" value="InterPro"/>
</dbReference>
<sequence length="651" mass="74119">MLNVSGQEDIFSIPHKDIPIGLVSMPWASANAPSLQLATLDAIARQHGLQTERHELFIDFCHHITPSLYSRLVHDNEFTLEWLFTRIYFGEESGNWLDDFESVRPKLDLPRLDYEAEIIEGLQSAAISFLDSVEKNIDWSRYDIVGLSLSTQQLGASLALARRLKQRYPNLTVVFGGSQCAGSAGTAILKFCPYVDAVVRVEGEMVFPELIRRIRHGERLDGLKGVSHRTADGTVIEEEGGALYQNTGSRPFINYDPFFEKLEHFDLQNKITLFLPYESSRGCWWGERSQCSFCGLHEIMKYRPSQMDFVLGELEHLAERHDYTRFYAVDLIAPKAFFDEFFPIIQERGHDWTMFYEVKSNLSRDEIKAFAEAGGKVIQPGIESLQAGSLKYMHKGSHALQNVQTLKWAKEFDIIVYWNYLMGFPGEKPSFYDGAAEKLPLLHHLEAPFTIRDVMITRFSPHEKTPEKYGISALSIHPFYNRILPVDQDHLDDFAYIFDADWELKDQIQDYTGALKQACKTWQAAYRNGAVLDAFPQEDGSLIVKDTRFGEERRYSLTPAEARLYTLLGEKQHETKLAGLLRGAAPWALETITRDGGMDDLLQKWHRTGLILSEGRQVIALAILQKDEEIASQLAARAAARRINNEAIVPI</sequence>
<dbReference type="CDD" id="cd01335">
    <property type="entry name" value="Radical_SAM"/>
    <property type="match status" value="1"/>
</dbReference>
<comment type="caution">
    <text evidence="7">The sequence shown here is derived from an EMBL/GenBank/DDBJ whole genome shotgun (WGS) entry which is preliminary data.</text>
</comment>
<dbReference type="Proteomes" id="UP000271227">
    <property type="component" value="Unassembled WGS sequence"/>
</dbReference>